<dbReference type="HAMAP" id="MF_01930">
    <property type="entry name" value="PurN"/>
    <property type="match status" value="1"/>
</dbReference>
<feature type="domain" description="Formyl transferase N-terminal" evidence="5">
    <location>
        <begin position="2"/>
        <end position="190"/>
    </location>
</feature>
<dbReference type="SUPFAM" id="SSF53328">
    <property type="entry name" value="Formyltransferase"/>
    <property type="match status" value="1"/>
</dbReference>
<dbReference type="CDD" id="cd08645">
    <property type="entry name" value="FMT_core_GART"/>
    <property type="match status" value="1"/>
</dbReference>
<dbReference type="InterPro" id="IPR002376">
    <property type="entry name" value="Formyl_transf_N"/>
</dbReference>
<comment type="pathway">
    <text evidence="1 4">Purine metabolism; IMP biosynthesis via de novo pathway; N(2)-formyl-N(1)-(5-phospho-D-ribosyl)glycinamide from N(1)-(5-phospho-D-ribosyl)glycinamide (10-formyl THF route): step 1/1.</text>
</comment>
<evidence type="ECO:0000313" key="6">
    <source>
        <dbReference type="EMBL" id="QQO11336.1"/>
    </source>
</evidence>
<name>A0A7T7XRU2_9SPIR</name>
<sequence>MPILVLVSGNGTNLQALLDAEKENRLGGGVIRGVVSDRAGAFALTRAAAENIPCFTELPDTSLPREQRRRDLSDRILKRARETDAVLIILAGFLSILEGELIHAYAGRIINIHPSLLPKFGGPGMYGDRVHRAVLDSGETESGCTVHIVDEGTDTGPALLRRRVPVLPGDTPDSLAERIHREEHTAIVEAAALMAERLASGTEKVFEN</sequence>
<comment type="similarity">
    <text evidence="4">Belongs to the GART family.</text>
</comment>
<feature type="binding site" evidence="4">
    <location>
        <begin position="11"/>
        <end position="13"/>
    </location>
    <ligand>
        <name>N(1)-(5-phospho-beta-D-ribosyl)glycinamide</name>
        <dbReference type="ChEBI" id="CHEBI:143788"/>
    </ligand>
</feature>
<evidence type="ECO:0000256" key="2">
    <source>
        <dbReference type="ARBA" id="ARBA00022679"/>
    </source>
</evidence>
<dbReference type="GO" id="GO:0005829">
    <property type="term" value="C:cytosol"/>
    <property type="evidence" value="ECO:0007669"/>
    <property type="project" value="TreeGrafter"/>
</dbReference>
<feature type="site" description="Raises pKa of active site His" evidence="4">
    <location>
        <position position="154"/>
    </location>
</feature>
<proteinExistence type="inferred from homology"/>
<dbReference type="InterPro" id="IPR004607">
    <property type="entry name" value="GART"/>
</dbReference>
<reference evidence="6" key="1">
    <citation type="submission" date="2021-01" db="EMBL/GenBank/DDBJ databases">
        <title>Description of Breznakiella homolactica.</title>
        <authorList>
            <person name="Song Y."/>
            <person name="Brune A."/>
        </authorList>
    </citation>
    <scope>NUCLEOTIDE SEQUENCE</scope>
    <source>
        <strain evidence="6">RmG30</strain>
    </source>
</reference>
<evidence type="ECO:0000313" key="7">
    <source>
        <dbReference type="Proteomes" id="UP000595917"/>
    </source>
</evidence>
<comment type="function">
    <text evidence="4">Catalyzes the transfer of a formyl group from 10-formyltetrahydrofolate to 5-phospho-ribosyl-glycinamide (GAR), producing 5-phospho-ribosyl-N-formylglycinamide (FGAR) and tetrahydrofolate.</text>
</comment>
<dbReference type="GO" id="GO:0004644">
    <property type="term" value="F:phosphoribosylglycinamide formyltransferase activity"/>
    <property type="evidence" value="ECO:0007669"/>
    <property type="project" value="UniProtKB-UniRule"/>
</dbReference>
<dbReference type="EMBL" id="CP067089">
    <property type="protein sequence ID" value="QQO11336.1"/>
    <property type="molecule type" value="Genomic_DNA"/>
</dbReference>
<feature type="binding site" evidence="4">
    <location>
        <position position="68"/>
    </location>
    <ligand>
        <name>(6R)-10-formyltetrahydrofolate</name>
        <dbReference type="ChEBI" id="CHEBI:195366"/>
    </ligand>
</feature>
<comment type="caution">
    <text evidence="4">Lacks conserved residue(s) required for the propagation of feature annotation.</text>
</comment>
<evidence type="ECO:0000256" key="1">
    <source>
        <dbReference type="ARBA" id="ARBA00005054"/>
    </source>
</evidence>
<dbReference type="Gene3D" id="3.40.50.170">
    <property type="entry name" value="Formyl transferase, N-terminal domain"/>
    <property type="match status" value="1"/>
</dbReference>
<feature type="active site" description="Proton donor" evidence="4">
    <location>
        <position position="113"/>
    </location>
</feature>
<dbReference type="PANTHER" id="PTHR43369:SF2">
    <property type="entry name" value="PHOSPHORIBOSYLGLYCINAMIDE FORMYLTRANSFERASE"/>
    <property type="match status" value="1"/>
</dbReference>
<feature type="binding site" evidence="4">
    <location>
        <position position="111"/>
    </location>
    <ligand>
        <name>(6R)-10-formyltetrahydrofolate</name>
        <dbReference type="ChEBI" id="CHEBI:195366"/>
    </ligand>
</feature>
<evidence type="ECO:0000256" key="3">
    <source>
        <dbReference type="ARBA" id="ARBA00022755"/>
    </source>
</evidence>
<dbReference type="AlphaFoldDB" id="A0A7T7XRU2"/>
<dbReference type="PANTHER" id="PTHR43369">
    <property type="entry name" value="PHOSPHORIBOSYLGLYCINAMIDE FORMYLTRANSFERASE"/>
    <property type="match status" value="1"/>
</dbReference>
<dbReference type="GO" id="GO:0006189">
    <property type="term" value="P:'de novo' IMP biosynthetic process"/>
    <property type="evidence" value="ECO:0007669"/>
    <property type="project" value="UniProtKB-UniRule"/>
</dbReference>
<keyword evidence="3 4" id="KW-0658">Purine biosynthesis</keyword>
<dbReference type="KEGG" id="bhc:JFL75_06535"/>
<dbReference type="UniPathway" id="UPA00074">
    <property type="reaction ID" value="UER00126"/>
</dbReference>
<comment type="catalytic activity">
    <reaction evidence="4">
        <text>N(1)-(5-phospho-beta-D-ribosyl)glycinamide + (6R)-10-formyltetrahydrofolate = N(2)-formyl-N(1)-(5-phospho-beta-D-ribosyl)glycinamide + (6S)-5,6,7,8-tetrahydrofolate + H(+)</text>
        <dbReference type="Rhea" id="RHEA:15053"/>
        <dbReference type="ChEBI" id="CHEBI:15378"/>
        <dbReference type="ChEBI" id="CHEBI:57453"/>
        <dbReference type="ChEBI" id="CHEBI:143788"/>
        <dbReference type="ChEBI" id="CHEBI:147286"/>
        <dbReference type="ChEBI" id="CHEBI:195366"/>
        <dbReference type="EC" id="2.1.2.2"/>
    </reaction>
</comment>
<dbReference type="InterPro" id="IPR036477">
    <property type="entry name" value="Formyl_transf_N_sf"/>
</dbReference>
<protein>
    <recommendedName>
        <fullName evidence="4">Phosphoribosylglycinamide formyltransferase</fullName>
        <ecNumber evidence="4">2.1.2.2</ecNumber>
    </recommendedName>
    <alternativeName>
        <fullName evidence="4">5'-phosphoribosylglycinamide transformylase</fullName>
    </alternativeName>
    <alternativeName>
        <fullName evidence="4">GAR transformylase</fullName>
        <shortName evidence="4">GART</shortName>
    </alternativeName>
</protein>
<keyword evidence="7" id="KW-1185">Reference proteome</keyword>
<dbReference type="Pfam" id="PF00551">
    <property type="entry name" value="Formyl_trans_N"/>
    <property type="match status" value="1"/>
</dbReference>
<keyword evidence="2 4" id="KW-0808">Transferase</keyword>
<dbReference type="Proteomes" id="UP000595917">
    <property type="component" value="Chromosome"/>
</dbReference>
<evidence type="ECO:0000259" key="5">
    <source>
        <dbReference type="Pfam" id="PF00551"/>
    </source>
</evidence>
<dbReference type="NCBIfam" id="TIGR00639">
    <property type="entry name" value="PurN"/>
    <property type="match status" value="1"/>
</dbReference>
<dbReference type="EC" id="2.1.2.2" evidence="4"/>
<gene>
    <name evidence="4 6" type="primary">purN</name>
    <name evidence="6" type="ORF">JFL75_06535</name>
</gene>
<accession>A0A7T7XRU2</accession>
<evidence type="ECO:0000256" key="4">
    <source>
        <dbReference type="HAMAP-Rule" id="MF_01930"/>
    </source>
</evidence>
<organism evidence="6 7">
    <name type="scientific">Breznakiella homolactica</name>
    <dbReference type="NCBI Taxonomy" id="2798577"/>
    <lineage>
        <taxon>Bacteria</taxon>
        <taxon>Pseudomonadati</taxon>
        <taxon>Spirochaetota</taxon>
        <taxon>Spirochaetia</taxon>
        <taxon>Spirochaetales</taxon>
        <taxon>Breznakiellaceae</taxon>
        <taxon>Breznakiella</taxon>
    </lineage>
</organism>